<dbReference type="EMBL" id="JGZL01000008">
    <property type="protein sequence ID" value="KFI89479.1"/>
    <property type="molecule type" value="Genomic_DNA"/>
</dbReference>
<reference evidence="1 2" key="1">
    <citation type="submission" date="2014-03" db="EMBL/GenBank/DDBJ databases">
        <title>Genomics of Bifidobacteria.</title>
        <authorList>
            <person name="Ventura M."/>
            <person name="Milani C."/>
            <person name="Lugli G.A."/>
        </authorList>
    </citation>
    <scope>NUCLEOTIDE SEQUENCE [LARGE SCALE GENOMIC DNA]</scope>
    <source>
        <strain evidence="1 2">LMG 21811</strain>
    </source>
</reference>
<evidence type="ECO:0000313" key="2">
    <source>
        <dbReference type="Proteomes" id="UP000029078"/>
    </source>
</evidence>
<name>A0A087D1S9_BIFRU</name>
<protein>
    <submittedName>
        <fullName evidence="1">Uncharacterized protein</fullName>
    </submittedName>
</protein>
<comment type="caution">
    <text evidence="1">The sequence shown here is derived from an EMBL/GenBank/DDBJ whole genome shotgun (WGS) entry which is preliminary data.</text>
</comment>
<proteinExistence type="predicted"/>
<accession>A0A087D1S9</accession>
<gene>
    <name evidence="1" type="ORF">BRUM_1262</name>
</gene>
<dbReference type="eggNOG" id="ENOG5032UDZ">
    <property type="taxonomic scope" value="Bacteria"/>
</dbReference>
<dbReference type="STRING" id="78346.BRUM_1262"/>
<dbReference type="Proteomes" id="UP000029078">
    <property type="component" value="Unassembled WGS sequence"/>
</dbReference>
<evidence type="ECO:0000313" key="1">
    <source>
        <dbReference type="EMBL" id="KFI89479.1"/>
    </source>
</evidence>
<sequence>MEDYRYGPDETKVLSDSDVRRCGDPSGQIGRELLLTNRNIVYTWETRKLIGHGARQSDTYPLSRLKTIDGVAQAKYTEGAYNAKLDLFFIDSTVSFEFRKDSKDSSKRAVAQWLDAISRQLTGRPSEEAAKLRKTIFGVEMFAGALKGTIDSFTKTFSGRDLDDGSAKTVTSKCVGCRAPLTGRQGTNVRCRYCDTEQTLQ</sequence>
<organism evidence="1 2">
    <name type="scientific">Bifidobacterium ruminantium</name>
    <dbReference type="NCBI Taxonomy" id="78346"/>
    <lineage>
        <taxon>Bacteria</taxon>
        <taxon>Bacillati</taxon>
        <taxon>Actinomycetota</taxon>
        <taxon>Actinomycetes</taxon>
        <taxon>Bifidobacteriales</taxon>
        <taxon>Bifidobacteriaceae</taxon>
        <taxon>Bifidobacterium</taxon>
    </lineage>
</organism>
<dbReference type="RefSeq" id="WP_051592920.1">
    <property type="nucleotide sequence ID" value="NZ_CASFAE010000001.1"/>
</dbReference>
<keyword evidence="2" id="KW-1185">Reference proteome</keyword>
<dbReference type="AlphaFoldDB" id="A0A087D1S9"/>